<reference evidence="4 5" key="1">
    <citation type="journal article" date="2013" name="Genome Announc.">
        <title>Draft Genome Sequence of Cyclobacterium qasimii Strain M12-11BT, Isolated from Arctic Marine Sediment.</title>
        <authorList>
            <person name="Shivaji S."/>
            <person name="Ara S."/>
            <person name="Singh A."/>
            <person name="Kumar Pinnaka A."/>
        </authorList>
    </citation>
    <scope>NUCLEOTIDE SEQUENCE [LARGE SCALE GENOMIC DNA]</scope>
    <source>
        <strain evidence="4 5">M12-11B</strain>
    </source>
</reference>
<dbReference type="Gene3D" id="2.40.170.20">
    <property type="entry name" value="TonB-dependent receptor, beta-barrel domain"/>
    <property type="match status" value="1"/>
</dbReference>
<comment type="subcellular location">
    <subcellularLocation>
        <location evidence="1">Cell outer membrane</location>
    </subcellularLocation>
</comment>
<evidence type="ECO:0000256" key="3">
    <source>
        <dbReference type="ARBA" id="ARBA00023237"/>
    </source>
</evidence>
<gene>
    <name evidence="4" type="ORF">ADICYQ_0287</name>
</gene>
<dbReference type="InterPro" id="IPR036942">
    <property type="entry name" value="Beta-barrel_TonB_sf"/>
</dbReference>
<dbReference type="GO" id="GO:0009279">
    <property type="term" value="C:cell outer membrane"/>
    <property type="evidence" value="ECO:0007669"/>
    <property type="project" value="UniProtKB-SubCell"/>
</dbReference>
<dbReference type="eggNOG" id="COG4771">
    <property type="taxonomic scope" value="Bacteria"/>
</dbReference>
<evidence type="ECO:0000313" key="4">
    <source>
        <dbReference type="EMBL" id="EPR71619.1"/>
    </source>
</evidence>
<dbReference type="EMBL" id="ATNM01000013">
    <property type="protein sequence ID" value="EPR71619.1"/>
    <property type="molecule type" value="Genomic_DNA"/>
</dbReference>
<dbReference type="STRING" id="641524.ADICYQ_0287"/>
<dbReference type="SUPFAM" id="SSF56935">
    <property type="entry name" value="Porins"/>
    <property type="match status" value="1"/>
</dbReference>
<dbReference type="Proteomes" id="UP000014974">
    <property type="component" value="Unassembled WGS sequence"/>
</dbReference>
<evidence type="ECO:0000256" key="1">
    <source>
        <dbReference type="ARBA" id="ARBA00004442"/>
    </source>
</evidence>
<dbReference type="RefSeq" id="WP_020891072.1">
    <property type="nucleotide sequence ID" value="NZ_ATNM01000013.1"/>
</dbReference>
<proteinExistence type="predicted"/>
<accession>S7WXX5</accession>
<evidence type="ECO:0000256" key="2">
    <source>
        <dbReference type="ARBA" id="ARBA00023136"/>
    </source>
</evidence>
<evidence type="ECO:0000313" key="5">
    <source>
        <dbReference type="Proteomes" id="UP000014974"/>
    </source>
</evidence>
<sequence length="106" mass="12512">MGLEWDLPYNNQWLPASNMFIEYRQVAAQNRVDRNERVTEGYGLLEAGVGLEFSMARQLFKFRISGKNLLNSYYFNHMSRYRLLNLPEQGRNINISLKIPIQIKNQ</sequence>
<name>S7WXX5_9BACT</name>
<keyword evidence="4" id="KW-0675">Receptor</keyword>
<protein>
    <submittedName>
        <fullName evidence="4">TonB-dependent receptor</fullName>
    </submittedName>
</protein>
<keyword evidence="2" id="KW-0472">Membrane</keyword>
<dbReference type="AlphaFoldDB" id="S7WXX5"/>
<comment type="caution">
    <text evidence="4">The sequence shown here is derived from an EMBL/GenBank/DDBJ whole genome shotgun (WGS) entry which is preliminary data.</text>
</comment>
<organism evidence="4 5">
    <name type="scientific">Cyclobacterium qasimii M12-11B</name>
    <dbReference type="NCBI Taxonomy" id="641524"/>
    <lineage>
        <taxon>Bacteria</taxon>
        <taxon>Pseudomonadati</taxon>
        <taxon>Bacteroidota</taxon>
        <taxon>Cytophagia</taxon>
        <taxon>Cytophagales</taxon>
        <taxon>Cyclobacteriaceae</taxon>
        <taxon>Cyclobacterium</taxon>
    </lineage>
</organism>
<keyword evidence="3" id="KW-0998">Cell outer membrane</keyword>